<dbReference type="SUPFAM" id="SSF53720">
    <property type="entry name" value="ALDH-like"/>
    <property type="match status" value="1"/>
</dbReference>
<dbReference type="PROSITE" id="PS00687">
    <property type="entry name" value="ALDEHYDE_DEHYDR_GLU"/>
    <property type="match status" value="1"/>
</dbReference>
<accession>A0A158AI73</accession>
<dbReference type="InterPro" id="IPR015590">
    <property type="entry name" value="Aldehyde_DH_dom"/>
</dbReference>
<dbReference type="EMBL" id="FCOE02000006">
    <property type="protein sequence ID" value="SAK57504.1"/>
    <property type="molecule type" value="Genomic_DNA"/>
</dbReference>
<comment type="caution">
    <text evidence="6">The sequence shown here is derived from an EMBL/GenBank/DDBJ whole genome shotgun (WGS) entry which is preliminary data.</text>
</comment>
<reference evidence="6" key="1">
    <citation type="submission" date="2016-01" db="EMBL/GenBank/DDBJ databases">
        <authorList>
            <person name="Peeters C."/>
        </authorList>
    </citation>
    <scope>NUCLEOTIDE SEQUENCE [LARGE SCALE GENOMIC DNA]</scope>
    <source>
        <strain evidence="6">LMG 29323</strain>
    </source>
</reference>
<evidence type="ECO:0000259" key="5">
    <source>
        <dbReference type="Pfam" id="PF00171"/>
    </source>
</evidence>
<proteinExistence type="inferred from homology"/>
<dbReference type="Proteomes" id="UP000054911">
    <property type="component" value="Unassembled WGS sequence"/>
</dbReference>
<protein>
    <submittedName>
        <fullName evidence="6">Aldehyde dehydrogenase</fullName>
    </submittedName>
</protein>
<dbReference type="FunFam" id="3.40.605.10:FF:000007">
    <property type="entry name" value="NAD/NADP-dependent betaine aldehyde dehydrogenase"/>
    <property type="match status" value="1"/>
</dbReference>
<name>A0A158AI73_9BURK</name>
<evidence type="ECO:0000256" key="4">
    <source>
        <dbReference type="RuleBase" id="RU003345"/>
    </source>
</evidence>
<feature type="active site" evidence="3">
    <location>
        <position position="273"/>
    </location>
</feature>
<comment type="similarity">
    <text evidence="1 4">Belongs to the aldehyde dehydrogenase family.</text>
</comment>
<feature type="domain" description="Aldehyde dehydrogenase" evidence="5">
    <location>
        <begin position="29"/>
        <end position="496"/>
    </location>
</feature>
<dbReference type="Gene3D" id="3.40.605.10">
    <property type="entry name" value="Aldehyde Dehydrogenase, Chain A, domain 1"/>
    <property type="match status" value="1"/>
</dbReference>
<dbReference type="GO" id="GO:0016620">
    <property type="term" value="F:oxidoreductase activity, acting on the aldehyde or oxo group of donors, NAD or NADP as acceptor"/>
    <property type="evidence" value="ECO:0007669"/>
    <property type="project" value="InterPro"/>
</dbReference>
<evidence type="ECO:0000256" key="2">
    <source>
        <dbReference type="ARBA" id="ARBA00023002"/>
    </source>
</evidence>
<gene>
    <name evidence="6" type="ORF">AWB80_02285</name>
</gene>
<dbReference type="InterPro" id="IPR016160">
    <property type="entry name" value="Ald_DH_CS_CYS"/>
</dbReference>
<evidence type="ECO:0000256" key="1">
    <source>
        <dbReference type="ARBA" id="ARBA00009986"/>
    </source>
</evidence>
<evidence type="ECO:0000313" key="7">
    <source>
        <dbReference type="Proteomes" id="UP000054911"/>
    </source>
</evidence>
<dbReference type="FunFam" id="3.40.309.10:FF:000012">
    <property type="entry name" value="Betaine aldehyde dehydrogenase"/>
    <property type="match status" value="1"/>
</dbReference>
<dbReference type="AlphaFoldDB" id="A0A158AI73"/>
<dbReference type="OrthoDB" id="6187633at2"/>
<dbReference type="STRING" id="1777141.AWB80_02285"/>
<evidence type="ECO:0000256" key="3">
    <source>
        <dbReference type="PROSITE-ProRule" id="PRU10007"/>
    </source>
</evidence>
<dbReference type="InterPro" id="IPR029510">
    <property type="entry name" value="Ald_DH_CS_GLU"/>
</dbReference>
<dbReference type="InterPro" id="IPR016162">
    <property type="entry name" value="Ald_DH_N"/>
</dbReference>
<dbReference type="PROSITE" id="PS00070">
    <property type="entry name" value="ALDEHYDE_DEHYDR_CYS"/>
    <property type="match status" value="1"/>
</dbReference>
<dbReference type="Pfam" id="PF00171">
    <property type="entry name" value="Aldedh"/>
    <property type="match status" value="1"/>
</dbReference>
<keyword evidence="7" id="KW-1185">Reference proteome</keyword>
<keyword evidence="2 4" id="KW-0560">Oxidoreductase</keyword>
<dbReference type="InterPro" id="IPR016163">
    <property type="entry name" value="Ald_DH_C"/>
</dbReference>
<dbReference type="FunFam" id="3.40.605.10:FF:000026">
    <property type="entry name" value="Aldehyde dehydrogenase, putative"/>
    <property type="match status" value="1"/>
</dbReference>
<evidence type="ECO:0000313" key="6">
    <source>
        <dbReference type="EMBL" id="SAK57504.1"/>
    </source>
</evidence>
<dbReference type="RefSeq" id="WP_061174785.1">
    <property type="nucleotide sequence ID" value="NZ_FCOE02000006.1"/>
</dbReference>
<dbReference type="PANTHER" id="PTHR11699">
    <property type="entry name" value="ALDEHYDE DEHYDROGENASE-RELATED"/>
    <property type="match status" value="1"/>
</dbReference>
<sequence length="501" mass="53375">MNNNQHLSMLDSTRAFLASTQKMLIDGAWVQSTSGATLDVINPADGELLARVPSADETDVDRAVLAARRAFDDSAWSRMKPTDRERLLLRVADLIEANARELAEIESLDNGKPVTVAQGLDVSMAAQCFRYMAGWATKIEGSTLDASIPYSPSNAFFGYTRKEAVGVVGAIIPWNFPLLMASWKLAPALATGCTVVLKPAEDTPLSALRLAMLIEEAGIEKGVVNVVTGLGRTAGAALARHPGIDKIAFTGSTPTGKAIGRAALDNMTRMSLELGGKSPVIVLPDVDIDKAAEGVANAIFFNSGQVCTAGSRVYVHDKVFDRVMERVAAIAQSLPMGPGLDASTQIGPLVSARQMDRVLGYIKAGRDEGARAIAGGARKEGAGFFVKPTVLVDTDHSMKVVREEIFGPVLVAMPFNDIDNVVAKANDTPYGLGASIWSNDLSAIHKLVPRIKAGTVWVNCHSLLDNAMPFGGFKQSGFGRELGRAVIDMYTESKSVLINYA</sequence>
<organism evidence="6 7">
    <name type="scientific">Caballeronia pedi</name>
    <dbReference type="NCBI Taxonomy" id="1777141"/>
    <lineage>
        <taxon>Bacteria</taxon>
        <taxon>Pseudomonadati</taxon>
        <taxon>Pseudomonadota</taxon>
        <taxon>Betaproteobacteria</taxon>
        <taxon>Burkholderiales</taxon>
        <taxon>Burkholderiaceae</taxon>
        <taxon>Caballeronia</taxon>
    </lineage>
</organism>
<dbReference type="InterPro" id="IPR016161">
    <property type="entry name" value="Ald_DH/histidinol_DH"/>
</dbReference>
<dbReference type="Gene3D" id="3.40.309.10">
    <property type="entry name" value="Aldehyde Dehydrogenase, Chain A, domain 2"/>
    <property type="match status" value="1"/>
</dbReference>